<dbReference type="PANTHER" id="PTHR43877">
    <property type="entry name" value="AMINOALKYLPHOSPHONATE N-ACETYLTRANSFERASE-RELATED-RELATED"/>
    <property type="match status" value="1"/>
</dbReference>
<keyword evidence="4" id="KW-0687">Ribonucleoprotein</keyword>
<dbReference type="GO" id="GO:0005840">
    <property type="term" value="C:ribosome"/>
    <property type="evidence" value="ECO:0007669"/>
    <property type="project" value="UniProtKB-KW"/>
</dbReference>
<reference evidence="4" key="1">
    <citation type="submission" date="2023-02" db="EMBL/GenBank/DDBJ databases">
        <title>Georgenia sp.10Sc9-8, isolated from a soil sample collected from the Taklamakan desert.</title>
        <authorList>
            <person name="Liu S."/>
        </authorList>
    </citation>
    <scope>NUCLEOTIDE SEQUENCE</scope>
    <source>
        <strain evidence="4">10Sc9-8</strain>
    </source>
</reference>
<evidence type="ECO:0000313" key="4">
    <source>
        <dbReference type="EMBL" id="MDD9206477.1"/>
    </source>
</evidence>
<dbReference type="Pfam" id="PF00583">
    <property type="entry name" value="Acetyltransf_1"/>
    <property type="match status" value="1"/>
</dbReference>
<dbReference type="InterPro" id="IPR016181">
    <property type="entry name" value="Acyl_CoA_acyltransferase"/>
</dbReference>
<feature type="domain" description="N-acetyltransferase" evidence="3">
    <location>
        <begin position="2"/>
        <end position="146"/>
    </location>
</feature>
<name>A0ABT5TWQ0_9MICO</name>
<dbReference type="CDD" id="cd04301">
    <property type="entry name" value="NAT_SF"/>
    <property type="match status" value="1"/>
</dbReference>
<evidence type="ECO:0000313" key="5">
    <source>
        <dbReference type="Proteomes" id="UP001165561"/>
    </source>
</evidence>
<dbReference type="EMBL" id="JARACI010000895">
    <property type="protein sequence ID" value="MDD9206477.1"/>
    <property type="molecule type" value="Genomic_DNA"/>
</dbReference>
<evidence type="ECO:0000256" key="2">
    <source>
        <dbReference type="ARBA" id="ARBA00023315"/>
    </source>
</evidence>
<keyword evidence="5" id="KW-1185">Reference proteome</keyword>
<dbReference type="Proteomes" id="UP001165561">
    <property type="component" value="Unassembled WGS sequence"/>
</dbReference>
<gene>
    <name evidence="4" type="primary">rimI</name>
    <name evidence="4" type="ORF">PU560_08335</name>
</gene>
<keyword evidence="1 4" id="KW-0808">Transferase</keyword>
<dbReference type="NCBIfam" id="TIGR01575">
    <property type="entry name" value="rimI"/>
    <property type="match status" value="1"/>
</dbReference>
<protein>
    <submittedName>
        <fullName evidence="4">Ribosomal protein S18-alanine N-acetyltransferase</fullName>
        <ecNumber evidence="4">2.3.1.266</ecNumber>
    </submittedName>
</protein>
<dbReference type="InterPro" id="IPR006464">
    <property type="entry name" value="AcTrfase_RimI/Ard1"/>
</dbReference>
<dbReference type="EC" id="2.3.1.266" evidence="4"/>
<proteinExistence type="predicted"/>
<dbReference type="InterPro" id="IPR000182">
    <property type="entry name" value="GNAT_dom"/>
</dbReference>
<dbReference type="GO" id="GO:0008999">
    <property type="term" value="F:protein-N-terminal-alanine acetyltransferase activity"/>
    <property type="evidence" value="ECO:0007669"/>
    <property type="project" value="UniProtKB-EC"/>
</dbReference>
<accession>A0ABT5TWQ0</accession>
<keyword evidence="2 4" id="KW-0012">Acyltransferase</keyword>
<comment type="caution">
    <text evidence="4">The sequence shown here is derived from an EMBL/GenBank/DDBJ whole genome shotgun (WGS) entry which is preliminary data.</text>
</comment>
<dbReference type="InterPro" id="IPR050832">
    <property type="entry name" value="Bact_Acetyltransf"/>
</dbReference>
<organism evidence="4 5">
    <name type="scientific">Georgenia halotolerans</name>
    <dbReference type="NCBI Taxonomy" id="3028317"/>
    <lineage>
        <taxon>Bacteria</taxon>
        <taxon>Bacillati</taxon>
        <taxon>Actinomycetota</taxon>
        <taxon>Actinomycetes</taxon>
        <taxon>Micrococcales</taxon>
        <taxon>Bogoriellaceae</taxon>
        <taxon>Georgenia</taxon>
    </lineage>
</organism>
<dbReference type="PROSITE" id="PS51186">
    <property type="entry name" value="GNAT"/>
    <property type="match status" value="1"/>
</dbReference>
<evidence type="ECO:0000256" key="1">
    <source>
        <dbReference type="ARBA" id="ARBA00022679"/>
    </source>
</evidence>
<sequence length="162" mass="17374">MAELREMGAADLDVVAELEPVLFGRDAWSRQTYAEELRLGTRRYVVAVADGTVVGYAGIDLAAEAQVMTVGVVPGHRRQGVATAMMTHLVGQARAAGARSVLLEVRAGDAGAQTLYRGLGFAKIGVRRGYYQHDREDAVVMRLRLTPATGPVGSESVVPDRH</sequence>
<keyword evidence="4" id="KW-0689">Ribosomal protein</keyword>
<evidence type="ECO:0000259" key="3">
    <source>
        <dbReference type="PROSITE" id="PS51186"/>
    </source>
</evidence>
<dbReference type="Gene3D" id="3.40.630.30">
    <property type="match status" value="1"/>
</dbReference>
<dbReference type="SUPFAM" id="SSF55729">
    <property type="entry name" value="Acyl-CoA N-acyltransferases (Nat)"/>
    <property type="match status" value="1"/>
</dbReference>